<reference evidence="2 3" key="1">
    <citation type="submission" date="2019-03" db="EMBL/GenBank/DDBJ databases">
        <title>The complete genome sequence of Swingsia_sp. F3b2 LMG30590(T).</title>
        <authorList>
            <person name="Chua K.-O."/>
            <person name="Chan K.-G."/>
            <person name="See-Too W.-S."/>
        </authorList>
    </citation>
    <scope>NUCLEOTIDE SEQUENCE [LARGE SCALE GENOMIC DNA]</scope>
    <source>
        <strain evidence="2 3">F3b2</strain>
    </source>
</reference>
<feature type="signal peptide" evidence="1">
    <location>
        <begin position="1"/>
        <end position="34"/>
    </location>
</feature>
<dbReference type="EMBL" id="CP038231">
    <property type="protein sequence ID" value="QDH14128.1"/>
    <property type="molecule type" value="Genomic_DNA"/>
</dbReference>
<dbReference type="Proteomes" id="UP000318709">
    <property type="component" value="Chromosome"/>
</dbReference>
<name>A0A4Y6UC31_9PROT</name>
<keyword evidence="3" id="KW-1185">Reference proteome</keyword>
<accession>A0A4Y6UC31</accession>
<evidence type="ECO:0000313" key="3">
    <source>
        <dbReference type="Proteomes" id="UP000318709"/>
    </source>
</evidence>
<keyword evidence="1" id="KW-0732">Signal</keyword>
<evidence type="ECO:0000313" key="2">
    <source>
        <dbReference type="EMBL" id="QDH14128.1"/>
    </source>
</evidence>
<sequence>MLNNYELNKIFNSKLIKSLLVGLSSTTLIAVAHAESTNCAAPIVEAYKSASPENAVKSLIGAPLNNCQLLTEDNELHKAKSTKQSLKVFRYVESDWGLNKERKDGPELCSIMHNLNICFYKEPSKQGLPSVMYVHDFPYNKGDNLGVLFSNGVIVQYDYGPIVKGDLAMLAPPEITGLMMSSSLPVAVVHGGEADIILPPLSESMKKDFLNAK</sequence>
<dbReference type="AlphaFoldDB" id="A0A4Y6UC31"/>
<proteinExistence type="predicted"/>
<dbReference type="KEGG" id="swf:E3E12_07950"/>
<dbReference type="RefSeq" id="WP_141443832.1">
    <property type="nucleotide sequence ID" value="NZ_CP038231.1"/>
</dbReference>
<organism evidence="2 3">
    <name type="scientific">Formicincola oecophyllae</name>
    <dbReference type="NCBI Taxonomy" id="2558361"/>
    <lineage>
        <taxon>Bacteria</taxon>
        <taxon>Pseudomonadati</taxon>
        <taxon>Pseudomonadota</taxon>
        <taxon>Alphaproteobacteria</taxon>
        <taxon>Acetobacterales</taxon>
        <taxon>Acetobacteraceae</taxon>
        <taxon>Formicincola</taxon>
    </lineage>
</organism>
<gene>
    <name evidence="2" type="ORF">E3E12_07950</name>
</gene>
<evidence type="ECO:0000256" key="1">
    <source>
        <dbReference type="SAM" id="SignalP"/>
    </source>
</evidence>
<protein>
    <submittedName>
        <fullName evidence="2">Uncharacterized protein</fullName>
    </submittedName>
</protein>
<feature type="chain" id="PRO_5021290171" evidence="1">
    <location>
        <begin position="35"/>
        <end position="213"/>
    </location>
</feature>